<dbReference type="OrthoDB" id="1730265at2"/>
<dbReference type="Gene3D" id="2.60.120.260">
    <property type="entry name" value="Galactose-binding domain-like"/>
    <property type="match status" value="1"/>
</dbReference>
<keyword evidence="2" id="KW-1185">Reference proteome</keyword>
<dbReference type="EMBL" id="FZOJ01000017">
    <property type="protein sequence ID" value="SNS68563.1"/>
    <property type="molecule type" value="Genomic_DNA"/>
</dbReference>
<proteinExistence type="predicted"/>
<dbReference type="Proteomes" id="UP000198304">
    <property type="component" value="Unassembled WGS sequence"/>
</dbReference>
<dbReference type="AlphaFoldDB" id="A0A239GJ92"/>
<accession>A0A239GJ92</accession>
<dbReference type="SUPFAM" id="SSF49785">
    <property type="entry name" value="Galactose-binding domain-like"/>
    <property type="match status" value="1"/>
</dbReference>
<gene>
    <name evidence="1" type="ORF">SAMN05446037_101714</name>
</gene>
<dbReference type="SUPFAM" id="SSF51126">
    <property type="entry name" value="Pectin lyase-like"/>
    <property type="match status" value="1"/>
</dbReference>
<dbReference type="InterPro" id="IPR011050">
    <property type="entry name" value="Pectin_lyase_fold/virulence"/>
</dbReference>
<reference evidence="1 2" key="1">
    <citation type="submission" date="2017-06" db="EMBL/GenBank/DDBJ databases">
        <authorList>
            <person name="Kim H.J."/>
            <person name="Triplett B.A."/>
        </authorList>
    </citation>
    <scope>NUCLEOTIDE SEQUENCE [LARGE SCALE GENOMIC DNA]</scope>
    <source>
        <strain evidence="1 2">SCA</strain>
    </source>
</reference>
<sequence>MIIVHILRFLNGYFGVEVSFFTYYKEVKKMSFNELIINGGFETGAFPPWIASNVTITNLLSHSGFFSAQFASGNINAFISQFVPVNPGERYEFLASLGKIGPTPNPLVSISIAFFDEDFNFLGTGLIISFPMDFLPNVNERDWIEVYQTTSPAPVGATQALVTINKLPQAGTAGILVDDVSLLAVEVENGPGEFEWGECIIWADSSAPGPGTGTPFDPFNSLQAAIDAAVNSPLAVDFGMRARCIVLIAGNSVFDEDIVIPPARHVQLLGLGPWVLGNADLANFDSSVPRNITIQTSQAEENVYLTQGPAFVARPVTVIGTLNNGTSVSTHTNYTNGAIISGNVSFQNLDPVDPFTTIEFQLLNARVVGDIIGDPVDPHMGILNTYIFNSRITNMIKPGLRIQRMVDVRVDGTINVAGYSNIVSTWFRGDVTVASALADVPPTGIFNSQFNMITWTGPLVLDTASNFYFVNTGSTLVGVKTVLFSIA</sequence>
<name>A0A239GJ92_9FIRM</name>
<dbReference type="NCBIfam" id="NF033675">
    <property type="entry name" value="NTTRR-F1"/>
    <property type="match status" value="1"/>
</dbReference>
<evidence type="ECO:0000313" key="1">
    <source>
        <dbReference type="EMBL" id="SNS68563.1"/>
    </source>
</evidence>
<evidence type="ECO:0008006" key="3">
    <source>
        <dbReference type="Google" id="ProtNLM"/>
    </source>
</evidence>
<organism evidence="1 2">
    <name type="scientific">Anaerovirgula multivorans</name>
    <dbReference type="NCBI Taxonomy" id="312168"/>
    <lineage>
        <taxon>Bacteria</taxon>
        <taxon>Bacillati</taxon>
        <taxon>Bacillota</taxon>
        <taxon>Clostridia</taxon>
        <taxon>Peptostreptococcales</taxon>
        <taxon>Natronincolaceae</taxon>
        <taxon>Anaerovirgula</taxon>
    </lineage>
</organism>
<evidence type="ECO:0000313" key="2">
    <source>
        <dbReference type="Proteomes" id="UP000198304"/>
    </source>
</evidence>
<protein>
    <recommendedName>
        <fullName evidence="3">Carbohydrate binding domain-containing protein</fullName>
    </recommendedName>
</protein>
<dbReference type="InterPro" id="IPR008979">
    <property type="entry name" value="Galactose-bd-like_sf"/>
</dbReference>